<evidence type="ECO:0000256" key="6">
    <source>
        <dbReference type="ARBA" id="ARBA00023002"/>
    </source>
</evidence>
<dbReference type="Gene3D" id="2.40.180.10">
    <property type="entry name" value="Catalase core domain"/>
    <property type="match status" value="1"/>
</dbReference>
<dbReference type="SUPFAM" id="SSF56634">
    <property type="entry name" value="Heme-dependent catalase-like"/>
    <property type="match status" value="1"/>
</dbReference>
<dbReference type="PROSITE" id="PS51402">
    <property type="entry name" value="CATALASE_3"/>
    <property type="match status" value="1"/>
</dbReference>
<evidence type="ECO:0000256" key="8">
    <source>
        <dbReference type="PIRNR" id="PIRNR000296"/>
    </source>
</evidence>
<organism evidence="12 13">
    <name type="scientific">Duganella rivi</name>
    <dbReference type="NCBI Taxonomy" id="2666083"/>
    <lineage>
        <taxon>Bacteria</taxon>
        <taxon>Pseudomonadati</taxon>
        <taxon>Pseudomonadota</taxon>
        <taxon>Betaproteobacteria</taxon>
        <taxon>Burkholderiales</taxon>
        <taxon>Oxalobacteraceae</taxon>
        <taxon>Telluria group</taxon>
        <taxon>Duganella</taxon>
    </lineage>
</organism>
<evidence type="ECO:0000313" key="13">
    <source>
        <dbReference type="Proteomes" id="UP000450012"/>
    </source>
</evidence>
<dbReference type="InterPro" id="IPR020835">
    <property type="entry name" value="Catalase_sf"/>
</dbReference>
<feature type="domain" description="Catalase core" evidence="11">
    <location>
        <begin position="10"/>
        <end position="306"/>
    </location>
</feature>
<dbReference type="PRINTS" id="PR00067">
    <property type="entry name" value="CATALASE"/>
</dbReference>
<dbReference type="Proteomes" id="UP000450012">
    <property type="component" value="Unassembled WGS sequence"/>
</dbReference>
<feature type="active site" evidence="9">
    <location>
        <position position="32"/>
    </location>
</feature>
<evidence type="ECO:0000256" key="5">
    <source>
        <dbReference type="ARBA" id="ARBA00022723"/>
    </source>
</evidence>
<evidence type="ECO:0000256" key="4">
    <source>
        <dbReference type="ARBA" id="ARBA00022617"/>
    </source>
</evidence>
<evidence type="ECO:0000256" key="10">
    <source>
        <dbReference type="PIRSR" id="PIRSR000296-2"/>
    </source>
</evidence>
<keyword evidence="3 8" id="KW-0575">Peroxidase</keyword>
<keyword evidence="7 8" id="KW-0408">Iron</keyword>
<dbReference type="GO" id="GO:0042542">
    <property type="term" value="P:response to hydrogen peroxide"/>
    <property type="evidence" value="ECO:0007669"/>
    <property type="project" value="TreeGrafter"/>
</dbReference>
<protein>
    <recommendedName>
        <fullName evidence="8">Catalase-related peroxidase</fullName>
        <ecNumber evidence="8">1.11.1.-</ecNumber>
    </recommendedName>
</protein>
<comment type="caution">
    <text evidence="12">The sequence shown here is derived from an EMBL/GenBank/DDBJ whole genome shotgun (WGS) entry which is preliminary data.</text>
</comment>
<evidence type="ECO:0000256" key="9">
    <source>
        <dbReference type="PIRSR" id="PIRSR000296-1"/>
    </source>
</evidence>
<evidence type="ECO:0000256" key="7">
    <source>
        <dbReference type="ARBA" id="ARBA00023004"/>
    </source>
</evidence>
<evidence type="ECO:0000256" key="1">
    <source>
        <dbReference type="ARBA" id="ARBA00002974"/>
    </source>
</evidence>
<comment type="function">
    <text evidence="8">Has an organic peroxide-dependent peroxidase activity.</text>
</comment>
<keyword evidence="13" id="KW-1185">Reference proteome</keyword>
<dbReference type="GO" id="GO:0042744">
    <property type="term" value="P:hydrogen peroxide catabolic process"/>
    <property type="evidence" value="ECO:0007669"/>
    <property type="project" value="TreeGrafter"/>
</dbReference>
<dbReference type="Pfam" id="PF00199">
    <property type="entry name" value="Catalase"/>
    <property type="match status" value="1"/>
</dbReference>
<name>A0A7X4GRV6_9BURK</name>
<dbReference type="GO" id="GO:0020037">
    <property type="term" value="F:heme binding"/>
    <property type="evidence" value="ECO:0007669"/>
    <property type="project" value="InterPro"/>
</dbReference>
<sequence>MEHNINNAPSPSDLIDALNNTFGKHAGKRASHAKGFCATGEFVPAEQAADFINGPIFRSGPLPATVRFSVGGGNPGVSDKSRSVRGLGVRIANGDEHWDLVLLSEPVFFAATPQSFVSFLAARVPDPETKKPDPAKIAAHNAAFPDGTRQPALLAAHAAPASYATTPYFSNNAFVFHSASGEAVTARIVVTPAAGTQYLTEAEEQSFPDHFLEDELAHRLARGPADFEITAQLPATGDSLTDPSLPWQGAGHVSLGRLRITALAEQATCNDLTFVPVNLPAGVTPSDDPILLSRAAAYAVSRARRT</sequence>
<evidence type="ECO:0000259" key="11">
    <source>
        <dbReference type="SMART" id="SM01060"/>
    </source>
</evidence>
<evidence type="ECO:0000256" key="2">
    <source>
        <dbReference type="ARBA" id="ARBA00005329"/>
    </source>
</evidence>
<evidence type="ECO:0000256" key="3">
    <source>
        <dbReference type="ARBA" id="ARBA00022559"/>
    </source>
</evidence>
<comment type="function">
    <text evidence="1">Decomposes hydrogen peroxide into water and oxygen; serves to protect cells from the toxic effects of hydrogen peroxide.</text>
</comment>
<dbReference type="PANTHER" id="PTHR11465:SF9">
    <property type="entry name" value="CATALASE"/>
    <property type="match status" value="1"/>
</dbReference>
<accession>A0A7X4GRV6</accession>
<gene>
    <name evidence="12" type="ORF">GTP45_11665</name>
</gene>
<keyword evidence="6 8" id="KW-0560">Oxidoreductase</keyword>
<dbReference type="GO" id="GO:0005737">
    <property type="term" value="C:cytoplasm"/>
    <property type="evidence" value="ECO:0007669"/>
    <property type="project" value="TreeGrafter"/>
</dbReference>
<dbReference type="InterPro" id="IPR011614">
    <property type="entry name" value="Catalase_core"/>
</dbReference>
<comment type="similarity">
    <text evidence="2 8">Belongs to the catalase family.</text>
</comment>
<dbReference type="RefSeq" id="WP_161014015.1">
    <property type="nucleotide sequence ID" value="NZ_WWCK01000003.1"/>
</dbReference>
<comment type="cofactor">
    <cofactor evidence="8">
        <name>heme</name>
        <dbReference type="ChEBI" id="CHEBI:30413"/>
    </cofactor>
</comment>
<feature type="binding site" description="axial binding residue" evidence="10">
    <location>
        <position position="298"/>
    </location>
    <ligand>
        <name>heme</name>
        <dbReference type="ChEBI" id="CHEBI:30413"/>
    </ligand>
    <ligandPart>
        <name>Fe</name>
        <dbReference type="ChEBI" id="CHEBI:18248"/>
    </ligandPart>
</feature>
<dbReference type="EMBL" id="WWCK01000003">
    <property type="protein sequence ID" value="MYM67487.1"/>
    <property type="molecule type" value="Genomic_DNA"/>
</dbReference>
<dbReference type="AlphaFoldDB" id="A0A7X4GRV6"/>
<proteinExistence type="inferred from homology"/>
<dbReference type="PIRSF" id="PIRSF000296">
    <property type="entry name" value="SrpA"/>
    <property type="match status" value="1"/>
</dbReference>
<dbReference type="GO" id="GO:0046872">
    <property type="term" value="F:metal ion binding"/>
    <property type="evidence" value="ECO:0007669"/>
    <property type="project" value="UniProtKB-KW"/>
</dbReference>
<dbReference type="InterPro" id="IPR024168">
    <property type="entry name" value="Catalase_SrpA-type_pred"/>
</dbReference>
<keyword evidence="4 8" id="KW-0349">Heme</keyword>
<keyword evidence="5 8" id="KW-0479">Metal-binding</keyword>
<dbReference type="EC" id="1.11.1.-" evidence="8"/>
<dbReference type="GO" id="GO:0004096">
    <property type="term" value="F:catalase activity"/>
    <property type="evidence" value="ECO:0007669"/>
    <property type="project" value="InterPro"/>
</dbReference>
<dbReference type="Gene3D" id="1.20.1280.120">
    <property type="match status" value="1"/>
</dbReference>
<reference evidence="12 13" key="1">
    <citation type="submission" date="2019-12" db="EMBL/GenBank/DDBJ databases">
        <title>Novel species isolated from a subtropical stream in China.</title>
        <authorList>
            <person name="Lu H."/>
        </authorList>
    </citation>
    <scope>NUCLEOTIDE SEQUENCE [LARGE SCALE GENOMIC DNA]</scope>
    <source>
        <strain evidence="12 13">FT55W</strain>
    </source>
</reference>
<dbReference type="InterPro" id="IPR018028">
    <property type="entry name" value="Catalase"/>
</dbReference>
<dbReference type="PANTHER" id="PTHR11465">
    <property type="entry name" value="CATALASE"/>
    <property type="match status" value="1"/>
</dbReference>
<dbReference type="SMART" id="SM01060">
    <property type="entry name" value="Catalase"/>
    <property type="match status" value="1"/>
</dbReference>
<evidence type="ECO:0000313" key="12">
    <source>
        <dbReference type="EMBL" id="MYM67487.1"/>
    </source>
</evidence>